<comment type="catalytic activity">
    <reaction evidence="4">
        <text>N-terminal L-lysyl-[protein] + L-leucyl-tRNA(Leu) = N-terminal L-leucyl-L-lysyl-[protein] + tRNA(Leu) + H(+)</text>
        <dbReference type="Rhea" id="RHEA:12340"/>
        <dbReference type="Rhea" id="RHEA-COMP:9613"/>
        <dbReference type="Rhea" id="RHEA-COMP:9622"/>
        <dbReference type="Rhea" id="RHEA-COMP:12670"/>
        <dbReference type="Rhea" id="RHEA-COMP:12671"/>
        <dbReference type="ChEBI" id="CHEBI:15378"/>
        <dbReference type="ChEBI" id="CHEBI:65249"/>
        <dbReference type="ChEBI" id="CHEBI:78442"/>
        <dbReference type="ChEBI" id="CHEBI:78494"/>
        <dbReference type="ChEBI" id="CHEBI:133043"/>
        <dbReference type="EC" id="2.3.2.6"/>
    </reaction>
</comment>
<dbReference type="GO" id="GO:0008914">
    <property type="term" value="F:leucyl-tRNA--protein transferase activity"/>
    <property type="evidence" value="ECO:0007669"/>
    <property type="project" value="UniProtKB-UniRule"/>
</dbReference>
<dbReference type="InterPro" id="IPR042221">
    <property type="entry name" value="Leu/Phe-tRNA_Trfase_N"/>
</dbReference>
<dbReference type="HAMAP" id="MF_00688">
    <property type="entry name" value="Leu_Phe_trans"/>
    <property type="match status" value="1"/>
</dbReference>
<keyword evidence="1 4" id="KW-0963">Cytoplasm</keyword>
<comment type="subcellular location">
    <subcellularLocation>
        <location evidence="4">Cytoplasm</location>
    </subcellularLocation>
</comment>
<evidence type="ECO:0000256" key="2">
    <source>
        <dbReference type="ARBA" id="ARBA00022679"/>
    </source>
</evidence>
<dbReference type="InterPro" id="IPR016181">
    <property type="entry name" value="Acyl_CoA_acyltransferase"/>
</dbReference>
<dbReference type="SUPFAM" id="SSF55729">
    <property type="entry name" value="Acyl-CoA N-acyltransferases (Nat)"/>
    <property type="match status" value="1"/>
</dbReference>
<comment type="catalytic activity">
    <reaction evidence="4">
        <text>L-phenylalanyl-tRNA(Phe) + an N-terminal L-alpha-aminoacyl-[protein] = an N-terminal L-phenylalanyl-L-alpha-aminoacyl-[protein] + tRNA(Phe)</text>
        <dbReference type="Rhea" id="RHEA:43632"/>
        <dbReference type="Rhea" id="RHEA-COMP:9668"/>
        <dbReference type="Rhea" id="RHEA-COMP:9699"/>
        <dbReference type="Rhea" id="RHEA-COMP:10636"/>
        <dbReference type="Rhea" id="RHEA-COMP:10637"/>
        <dbReference type="ChEBI" id="CHEBI:78442"/>
        <dbReference type="ChEBI" id="CHEBI:78531"/>
        <dbReference type="ChEBI" id="CHEBI:78597"/>
        <dbReference type="ChEBI" id="CHEBI:83561"/>
        <dbReference type="EC" id="2.3.2.6"/>
    </reaction>
</comment>
<dbReference type="GO" id="GO:0030163">
    <property type="term" value="P:protein catabolic process"/>
    <property type="evidence" value="ECO:0007669"/>
    <property type="project" value="UniProtKB-UniRule"/>
</dbReference>
<dbReference type="Pfam" id="PF03588">
    <property type="entry name" value="Leu_Phe_trans"/>
    <property type="match status" value="1"/>
</dbReference>
<dbReference type="RefSeq" id="WP_114469459.1">
    <property type="nucleotide sequence ID" value="NZ_QPJK01000005.1"/>
</dbReference>
<dbReference type="EMBL" id="QPJK01000005">
    <property type="protein sequence ID" value="RCW70538.1"/>
    <property type="molecule type" value="Genomic_DNA"/>
</dbReference>
<proteinExistence type="inferred from homology"/>
<dbReference type="InterPro" id="IPR004616">
    <property type="entry name" value="Leu/Phe-tRNA_Trfase"/>
</dbReference>
<evidence type="ECO:0000256" key="3">
    <source>
        <dbReference type="ARBA" id="ARBA00023315"/>
    </source>
</evidence>
<accession>A0A368XU22</accession>
<comment type="function">
    <text evidence="4">Functions in the N-end rule pathway of protein degradation where it conjugates Leu, Phe and, less efficiently, Met from aminoacyl-tRNAs to the N-termini of proteins containing an N-terminal arginine or lysine.</text>
</comment>
<comment type="similarity">
    <text evidence="4">Belongs to the L/F-transferase family.</text>
</comment>
<keyword evidence="2 4" id="KW-0808">Transferase</keyword>
<dbReference type="Gene3D" id="3.30.70.3550">
    <property type="entry name" value="Leucyl/phenylalanyl-tRNA-protein transferase, N-terminal domain"/>
    <property type="match status" value="1"/>
</dbReference>
<dbReference type="GO" id="GO:0005737">
    <property type="term" value="C:cytoplasm"/>
    <property type="evidence" value="ECO:0007669"/>
    <property type="project" value="UniProtKB-SubCell"/>
</dbReference>
<keyword evidence="6" id="KW-1185">Reference proteome</keyword>
<evidence type="ECO:0000256" key="4">
    <source>
        <dbReference type="HAMAP-Rule" id="MF_00688"/>
    </source>
</evidence>
<gene>
    <name evidence="4" type="primary">aat</name>
    <name evidence="5" type="ORF">DES41_105481</name>
</gene>
<organism evidence="5 6">
    <name type="scientific">Pseudorhodoferax soli</name>
    <dbReference type="NCBI Taxonomy" id="545864"/>
    <lineage>
        <taxon>Bacteria</taxon>
        <taxon>Pseudomonadati</taxon>
        <taxon>Pseudomonadota</taxon>
        <taxon>Betaproteobacteria</taxon>
        <taxon>Burkholderiales</taxon>
        <taxon>Comamonadaceae</taxon>
    </lineage>
</organism>
<dbReference type="PANTHER" id="PTHR30098">
    <property type="entry name" value="LEUCYL/PHENYLALANYL-TRNA--PROTEIN TRANSFERASE"/>
    <property type="match status" value="1"/>
</dbReference>
<dbReference type="AlphaFoldDB" id="A0A368XU22"/>
<keyword evidence="3 4" id="KW-0012">Acyltransferase</keyword>
<dbReference type="OrthoDB" id="9790282at2"/>
<reference evidence="5 6" key="1">
    <citation type="submission" date="2018-07" db="EMBL/GenBank/DDBJ databases">
        <title>Genomic Encyclopedia of Type Strains, Phase IV (KMG-IV): sequencing the most valuable type-strain genomes for metagenomic binning, comparative biology and taxonomic classification.</title>
        <authorList>
            <person name="Goeker M."/>
        </authorList>
    </citation>
    <scope>NUCLEOTIDE SEQUENCE [LARGE SCALE GENOMIC DNA]</scope>
    <source>
        <strain evidence="5 6">DSM 21634</strain>
    </source>
</reference>
<dbReference type="Proteomes" id="UP000252884">
    <property type="component" value="Unassembled WGS sequence"/>
</dbReference>
<sequence length="257" mass="28086">MTPRRPALPWLAPGEPLPPVVQAWGPEDPAPGLLAAGGSLDVDSLRAAYGHGVYPWFSEGQPILWWSPDPRMVLRTGAFRLHRSLRKTLQRFVATPGCEVRFDSAFGDVVRACASSPREGQAGTWIVPEMVRAYEDLHAAGTAHSVETWVDGRLMGGLYCVGLGRAVFGESMFARATDASKIALAALVAWCRVHGVVQVDCQQNTRHLASLGAAEMPRADFVSRLRQDAQAPDPPWLFDPVYWSALFTPVSRTAWPT</sequence>
<dbReference type="NCBIfam" id="TIGR00667">
    <property type="entry name" value="aat"/>
    <property type="match status" value="1"/>
</dbReference>
<dbReference type="EC" id="2.3.2.6" evidence="4"/>
<evidence type="ECO:0000313" key="5">
    <source>
        <dbReference type="EMBL" id="RCW70538.1"/>
    </source>
</evidence>
<name>A0A368XU22_9BURK</name>
<comment type="catalytic activity">
    <reaction evidence="4">
        <text>N-terminal L-arginyl-[protein] + L-leucyl-tRNA(Leu) = N-terminal L-leucyl-L-arginyl-[protein] + tRNA(Leu) + H(+)</text>
        <dbReference type="Rhea" id="RHEA:50416"/>
        <dbReference type="Rhea" id="RHEA-COMP:9613"/>
        <dbReference type="Rhea" id="RHEA-COMP:9622"/>
        <dbReference type="Rhea" id="RHEA-COMP:12672"/>
        <dbReference type="Rhea" id="RHEA-COMP:12673"/>
        <dbReference type="ChEBI" id="CHEBI:15378"/>
        <dbReference type="ChEBI" id="CHEBI:64719"/>
        <dbReference type="ChEBI" id="CHEBI:78442"/>
        <dbReference type="ChEBI" id="CHEBI:78494"/>
        <dbReference type="ChEBI" id="CHEBI:133044"/>
        <dbReference type="EC" id="2.3.2.6"/>
    </reaction>
</comment>
<dbReference type="PANTHER" id="PTHR30098:SF2">
    <property type="entry name" value="LEUCYL_PHENYLALANYL-TRNA--PROTEIN TRANSFERASE"/>
    <property type="match status" value="1"/>
</dbReference>
<protein>
    <recommendedName>
        <fullName evidence="4">Leucyl/phenylalanyl-tRNA--protein transferase</fullName>
        <ecNumber evidence="4">2.3.2.6</ecNumber>
    </recommendedName>
    <alternativeName>
        <fullName evidence="4">L/F-transferase</fullName>
    </alternativeName>
    <alternativeName>
        <fullName evidence="4">Leucyltransferase</fullName>
    </alternativeName>
    <alternativeName>
        <fullName evidence="4">Phenyalanyltransferase</fullName>
    </alternativeName>
</protein>
<evidence type="ECO:0000313" key="6">
    <source>
        <dbReference type="Proteomes" id="UP000252884"/>
    </source>
</evidence>
<evidence type="ECO:0000256" key="1">
    <source>
        <dbReference type="ARBA" id="ARBA00022490"/>
    </source>
</evidence>
<dbReference type="InterPro" id="IPR042203">
    <property type="entry name" value="Leu/Phe-tRNA_Trfase_C"/>
</dbReference>
<comment type="caution">
    <text evidence="5">The sequence shown here is derived from an EMBL/GenBank/DDBJ whole genome shotgun (WGS) entry which is preliminary data.</text>
</comment>
<dbReference type="Gene3D" id="3.40.630.70">
    <property type="entry name" value="Leucyl/phenylalanyl-tRNA-protein transferase, C-terminal domain"/>
    <property type="match status" value="1"/>
</dbReference>